<feature type="transmembrane region" description="Helical" evidence="1">
    <location>
        <begin position="345"/>
        <end position="366"/>
    </location>
</feature>
<feature type="transmembrane region" description="Helical" evidence="1">
    <location>
        <begin position="148"/>
        <end position="168"/>
    </location>
</feature>
<feature type="transmembrane region" description="Helical" evidence="1">
    <location>
        <begin position="15"/>
        <end position="39"/>
    </location>
</feature>
<name>A0ABV5F8M8_9FLAO</name>
<dbReference type="PANTHER" id="PTHR34219">
    <property type="entry name" value="IRON-REGULATED INNER MEMBRANE PROTEIN-RELATED"/>
    <property type="match status" value="1"/>
</dbReference>
<comment type="caution">
    <text evidence="2">The sequence shown here is derived from an EMBL/GenBank/DDBJ whole genome shotgun (WGS) entry which is preliminary data.</text>
</comment>
<sequence length="378" mass="42858">MKKNNYSLRKFINDIHLWLGLASGIVLFLVCFSGTILTFDDEIKALFTDKVAIDASVSEKASVASLIQTLEQSNQGYITGLTLPSNTDVPYEFSVKKDLKERRGSQVLVNPYTSSVHSVEKTRADAFMMSMFKLHRWLLLDIAVGRPIVGIATIIFLVLAISGIVLWFPKKIKWKTVKHGFKIKTNANWKRINHDLHNTLGFYACVFILIMGITGLCWSFEGYKDLLGRIMGTKIFDRTSTEFEIPKTAENDIISIDEALAIANTTLNYPGELSVSFPNKKNNYYTFRKSNDNNWSPVTRDNLYMSLNGTVLAVEWFKEKPLNVRVAALIKPLHTGEIYGQFSKIIYFLACLIATSLPVTGTIIWIHKLKKKKKKKKL</sequence>
<keyword evidence="3" id="KW-1185">Reference proteome</keyword>
<dbReference type="Pfam" id="PF03929">
    <property type="entry name" value="PepSY_TM"/>
    <property type="match status" value="1"/>
</dbReference>
<organism evidence="2 3">
    <name type="scientific">Mariniflexile ostreae</name>
    <dbReference type="NCBI Taxonomy" id="1520892"/>
    <lineage>
        <taxon>Bacteria</taxon>
        <taxon>Pseudomonadati</taxon>
        <taxon>Bacteroidota</taxon>
        <taxon>Flavobacteriia</taxon>
        <taxon>Flavobacteriales</taxon>
        <taxon>Flavobacteriaceae</taxon>
        <taxon>Mariniflexile</taxon>
    </lineage>
</organism>
<gene>
    <name evidence="2" type="ORF">ACFFU9_03125</name>
</gene>
<dbReference type="EMBL" id="JBHMFC010000009">
    <property type="protein sequence ID" value="MFB9055724.1"/>
    <property type="molecule type" value="Genomic_DNA"/>
</dbReference>
<keyword evidence="1" id="KW-1133">Transmembrane helix</keyword>
<reference evidence="2 3" key="1">
    <citation type="submission" date="2024-09" db="EMBL/GenBank/DDBJ databases">
        <authorList>
            <person name="Sun Q."/>
            <person name="Mori K."/>
        </authorList>
    </citation>
    <scope>NUCLEOTIDE SEQUENCE [LARGE SCALE GENOMIC DNA]</scope>
    <source>
        <strain evidence="2 3">CECT 8622</strain>
    </source>
</reference>
<proteinExistence type="predicted"/>
<evidence type="ECO:0000313" key="3">
    <source>
        <dbReference type="Proteomes" id="UP001589585"/>
    </source>
</evidence>
<evidence type="ECO:0000256" key="1">
    <source>
        <dbReference type="SAM" id="Phobius"/>
    </source>
</evidence>
<dbReference type="Proteomes" id="UP001589585">
    <property type="component" value="Unassembled WGS sequence"/>
</dbReference>
<dbReference type="InterPro" id="IPR005625">
    <property type="entry name" value="PepSY-ass_TM"/>
</dbReference>
<feature type="transmembrane region" description="Helical" evidence="1">
    <location>
        <begin position="200"/>
        <end position="221"/>
    </location>
</feature>
<keyword evidence="1" id="KW-0812">Transmembrane</keyword>
<protein>
    <submittedName>
        <fullName evidence="2">PepSY-associated TM helix domain-containing protein</fullName>
    </submittedName>
</protein>
<keyword evidence="1" id="KW-0472">Membrane</keyword>
<accession>A0ABV5F8M8</accession>
<evidence type="ECO:0000313" key="2">
    <source>
        <dbReference type="EMBL" id="MFB9055724.1"/>
    </source>
</evidence>
<dbReference type="RefSeq" id="WP_379859912.1">
    <property type="nucleotide sequence ID" value="NZ_JBHMFC010000009.1"/>
</dbReference>